<name>A0A8J3FYZ7_9BURK</name>
<dbReference type="Gene3D" id="3.60.20.10">
    <property type="entry name" value="Glutamine Phosphoribosylpyrophosphate, subunit 1, domain 1"/>
    <property type="match status" value="1"/>
</dbReference>
<dbReference type="EMBL" id="BMZG01000004">
    <property type="protein sequence ID" value="GHA69880.1"/>
    <property type="molecule type" value="Genomic_DNA"/>
</dbReference>
<gene>
    <name evidence="3" type="ORF">GCM10009007_08120</name>
</gene>
<reference evidence="3" key="2">
    <citation type="submission" date="2020-09" db="EMBL/GenBank/DDBJ databases">
        <authorList>
            <person name="Sun Q."/>
            <person name="Kim S."/>
        </authorList>
    </citation>
    <scope>NUCLEOTIDE SEQUENCE</scope>
    <source>
        <strain evidence="3">KCTC 32501</strain>
    </source>
</reference>
<evidence type="ECO:0000259" key="2">
    <source>
        <dbReference type="PROSITE" id="PS51278"/>
    </source>
</evidence>
<dbReference type="PANTHER" id="PTHR42824:SF1">
    <property type="entry name" value="GLUTAMINE AMIDOTRANSFERASE YAFJ-RELATED"/>
    <property type="match status" value="1"/>
</dbReference>
<dbReference type="PROSITE" id="PS51278">
    <property type="entry name" value="GATASE_TYPE_2"/>
    <property type="match status" value="1"/>
</dbReference>
<evidence type="ECO:0000313" key="3">
    <source>
        <dbReference type="EMBL" id="GHA69880.1"/>
    </source>
</evidence>
<protein>
    <recommendedName>
        <fullName evidence="2">Glutamine amidotransferase type-2 domain-containing protein</fullName>
    </recommendedName>
</protein>
<dbReference type="Proteomes" id="UP000614287">
    <property type="component" value="Unassembled WGS sequence"/>
</dbReference>
<proteinExistence type="predicted"/>
<dbReference type="InterPro" id="IPR026869">
    <property type="entry name" value="EgtC-like"/>
</dbReference>
<evidence type="ECO:0000256" key="1">
    <source>
        <dbReference type="ARBA" id="ARBA00022962"/>
    </source>
</evidence>
<dbReference type="InterPro" id="IPR017932">
    <property type="entry name" value="GATase_2_dom"/>
</dbReference>
<sequence>MFIDHQPSIHSPIAQLVRTYPIKSLNVIAHIRKATQGDVNLENCHPFMREMWGLQWVFAHNGNLIDFNPQFTGVYHPVGTTDSEAAFCLIMQNLRAKFPQATALLPPAPHEVDEALRVIVKEIAQFGTFNFCLSNGQAMWAYCSTNLCYIVREHPFTTAHLLDADVAIDFAEHTTPDDRVAVIATQPLTDNEVWHKMVANEFIRFSNGKPRAHALL</sequence>
<comment type="caution">
    <text evidence="3">The sequence shown here is derived from an EMBL/GenBank/DDBJ whole genome shotgun (WGS) entry which is preliminary data.</text>
</comment>
<dbReference type="SUPFAM" id="SSF56235">
    <property type="entry name" value="N-terminal nucleophile aminohydrolases (Ntn hydrolases)"/>
    <property type="match status" value="1"/>
</dbReference>
<dbReference type="CDD" id="cd01908">
    <property type="entry name" value="YafJ"/>
    <property type="match status" value="1"/>
</dbReference>
<feature type="domain" description="Glutamine amidotransferase type-2" evidence="2">
    <location>
        <begin position="1"/>
        <end position="216"/>
    </location>
</feature>
<dbReference type="PANTHER" id="PTHR42824">
    <property type="entry name" value="GLUTAMINE AMIDOTRANSFERASE"/>
    <property type="match status" value="1"/>
</dbReference>
<dbReference type="AlphaFoldDB" id="A0A8J3FYZ7"/>
<keyword evidence="1" id="KW-0315">Glutamine amidotransferase</keyword>
<evidence type="ECO:0000313" key="4">
    <source>
        <dbReference type="Proteomes" id="UP000614287"/>
    </source>
</evidence>
<dbReference type="Pfam" id="PF13230">
    <property type="entry name" value="GATase_4"/>
    <property type="match status" value="1"/>
</dbReference>
<accession>A0A8J3FYZ7</accession>
<keyword evidence="4" id="KW-1185">Reference proteome</keyword>
<organism evidence="3 4">
    <name type="scientific">Formosimonas limnophila</name>
    <dbReference type="NCBI Taxonomy" id="1384487"/>
    <lineage>
        <taxon>Bacteria</taxon>
        <taxon>Pseudomonadati</taxon>
        <taxon>Pseudomonadota</taxon>
        <taxon>Betaproteobacteria</taxon>
        <taxon>Burkholderiales</taxon>
        <taxon>Burkholderiaceae</taxon>
        <taxon>Formosimonas</taxon>
    </lineage>
</organism>
<dbReference type="InterPro" id="IPR029055">
    <property type="entry name" value="Ntn_hydrolases_N"/>
</dbReference>
<reference evidence="3" key="1">
    <citation type="journal article" date="2014" name="Int. J. Syst. Evol. Microbiol.">
        <title>Complete genome sequence of Corynebacterium casei LMG S-19264T (=DSM 44701T), isolated from a smear-ripened cheese.</title>
        <authorList>
            <consortium name="US DOE Joint Genome Institute (JGI-PGF)"/>
            <person name="Walter F."/>
            <person name="Albersmeier A."/>
            <person name="Kalinowski J."/>
            <person name="Ruckert C."/>
        </authorList>
    </citation>
    <scope>NUCLEOTIDE SEQUENCE</scope>
    <source>
        <strain evidence="3">KCTC 32501</strain>
    </source>
</reference>